<protein>
    <submittedName>
        <fullName evidence="2">Uncharacterized protein</fullName>
    </submittedName>
</protein>
<accession>A0AAV6MI67</accession>
<comment type="caution">
    <text evidence="2">The sequence shown here is derived from an EMBL/GenBank/DDBJ whole genome shotgun (WGS) entry which is preliminary data.</text>
</comment>
<dbReference type="EMBL" id="JAGKQH010000014">
    <property type="protein sequence ID" value="KAG6581508.1"/>
    <property type="molecule type" value="Genomic_DNA"/>
</dbReference>
<feature type="non-terminal residue" evidence="2">
    <location>
        <position position="1"/>
    </location>
</feature>
<sequence>MKEKRGGNETAFSVFSAQTKEKTATTSNHILTLHLQLLCFFISTCSIPVFMLLPSRPFQLAKMLGSSYTEPSSSPTPSFNPLPSLSFAYPHEQEQGSNFNLLVTVAAIVCAVVCTLGLNTMLTCILQCANHTLRQTFQWVALRGLNSGMKKQDMMSTKAAVSLFLPHLQASAQAPQGFCYFYTSHSVMSTKAAQINKQYT</sequence>
<keyword evidence="1" id="KW-0812">Transmembrane</keyword>
<feature type="transmembrane region" description="Helical" evidence="1">
    <location>
        <begin position="33"/>
        <end position="53"/>
    </location>
</feature>
<proteinExistence type="predicted"/>
<evidence type="ECO:0000256" key="1">
    <source>
        <dbReference type="SAM" id="Phobius"/>
    </source>
</evidence>
<evidence type="ECO:0000313" key="3">
    <source>
        <dbReference type="Proteomes" id="UP000685013"/>
    </source>
</evidence>
<gene>
    <name evidence="2" type="ORF">SDJN03_21510</name>
</gene>
<evidence type="ECO:0000313" key="2">
    <source>
        <dbReference type="EMBL" id="KAG6581508.1"/>
    </source>
</evidence>
<keyword evidence="3" id="KW-1185">Reference proteome</keyword>
<organism evidence="2 3">
    <name type="scientific">Cucurbita argyrosperma subsp. sororia</name>
    <dbReference type="NCBI Taxonomy" id="37648"/>
    <lineage>
        <taxon>Eukaryota</taxon>
        <taxon>Viridiplantae</taxon>
        <taxon>Streptophyta</taxon>
        <taxon>Embryophyta</taxon>
        <taxon>Tracheophyta</taxon>
        <taxon>Spermatophyta</taxon>
        <taxon>Magnoliopsida</taxon>
        <taxon>eudicotyledons</taxon>
        <taxon>Gunneridae</taxon>
        <taxon>Pentapetalae</taxon>
        <taxon>rosids</taxon>
        <taxon>fabids</taxon>
        <taxon>Cucurbitales</taxon>
        <taxon>Cucurbitaceae</taxon>
        <taxon>Cucurbiteae</taxon>
        <taxon>Cucurbita</taxon>
    </lineage>
</organism>
<feature type="transmembrane region" description="Helical" evidence="1">
    <location>
        <begin position="99"/>
        <end position="118"/>
    </location>
</feature>
<keyword evidence="1" id="KW-1133">Transmembrane helix</keyword>
<keyword evidence="1" id="KW-0472">Membrane</keyword>
<dbReference type="AlphaFoldDB" id="A0AAV6MI67"/>
<name>A0AAV6MI67_9ROSI</name>
<dbReference type="Proteomes" id="UP000685013">
    <property type="component" value="Chromosome 14"/>
</dbReference>
<reference evidence="2 3" key="1">
    <citation type="journal article" date="2021" name="Hortic Res">
        <title>The domestication of Cucurbita argyrosperma as revealed by the genome of its wild relative.</title>
        <authorList>
            <person name="Barrera-Redondo J."/>
            <person name="Sanchez-de la Vega G."/>
            <person name="Aguirre-Liguori J.A."/>
            <person name="Castellanos-Morales G."/>
            <person name="Gutierrez-Guerrero Y.T."/>
            <person name="Aguirre-Dugua X."/>
            <person name="Aguirre-Planter E."/>
            <person name="Tenaillon M.I."/>
            <person name="Lira-Saade R."/>
            <person name="Eguiarte L.E."/>
        </authorList>
    </citation>
    <scope>NUCLEOTIDE SEQUENCE [LARGE SCALE GENOMIC DNA]</scope>
    <source>
        <strain evidence="2">JBR-2021</strain>
    </source>
</reference>